<evidence type="ECO:0000256" key="4">
    <source>
        <dbReference type="ARBA" id="ARBA00022989"/>
    </source>
</evidence>
<organism evidence="7 8">
    <name type="scientific">Candidula unifasciata</name>
    <dbReference type="NCBI Taxonomy" id="100452"/>
    <lineage>
        <taxon>Eukaryota</taxon>
        <taxon>Metazoa</taxon>
        <taxon>Spiralia</taxon>
        <taxon>Lophotrochozoa</taxon>
        <taxon>Mollusca</taxon>
        <taxon>Gastropoda</taxon>
        <taxon>Heterobranchia</taxon>
        <taxon>Euthyneura</taxon>
        <taxon>Panpulmonata</taxon>
        <taxon>Eupulmonata</taxon>
        <taxon>Stylommatophora</taxon>
        <taxon>Helicina</taxon>
        <taxon>Helicoidea</taxon>
        <taxon>Geomitridae</taxon>
        <taxon>Candidula</taxon>
    </lineage>
</organism>
<dbReference type="Proteomes" id="UP000678393">
    <property type="component" value="Unassembled WGS sequence"/>
</dbReference>
<dbReference type="PANTHER" id="PTHR31746:SF3">
    <property type="entry name" value="TRANSMEMBRANE PROTEIN 229B"/>
    <property type="match status" value="1"/>
</dbReference>
<evidence type="ECO:0000256" key="5">
    <source>
        <dbReference type="ARBA" id="ARBA00023136"/>
    </source>
</evidence>
<reference evidence="7" key="1">
    <citation type="submission" date="2021-04" db="EMBL/GenBank/DDBJ databases">
        <authorList>
            <consortium name="Molecular Ecology Group"/>
        </authorList>
    </citation>
    <scope>NUCLEOTIDE SEQUENCE</scope>
</reference>
<evidence type="ECO:0000256" key="6">
    <source>
        <dbReference type="SAM" id="Phobius"/>
    </source>
</evidence>
<keyword evidence="5 6" id="KW-0472">Membrane</keyword>
<evidence type="ECO:0000313" key="7">
    <source>
        <dbReference type="EMBL" id="CAG5129689.1"/>
    </source>
</evidence>
<name>A0A8S3ZK21_9EUPU</name>
<dbReference type="Pfam" id="PF06541">
    <property type="entry name" value="ABC_trans_CmpB"/>
    <property type="match status" value="1"/>
</dbReference>
<feature type="transmembrane region" description="Helical" evidence="6">
    <location>
        <begin position="94"/>
        <end position="116"/>
    </location>
</feature>
<evidence type="ECO:0000256" key="1">
    <source>
        <dbReference type="ARBA" id="ARBA00004141"/>
    </source>
</evidence>
<comment type="similarity">
    <text evidence="2">Belongs to the TMEM229 family.</text>
</comment>
<keyword evidence="3 6" id="KW-0812">Transmembrane</keyword>
<feature type="transmembrane region" description="Helical" evidence="6">
    <location>
        <begin position="61"/>
        <end position="82"/>
    </location>
</feature>
<gene>
    <name evidence="7" type="ORF">CUNI_LOCUS15247</name>
</gene>
<evidence type="ECO:0008006" key="9">
    <source>
        <dbReference type="Google" id="ProtNLM"/>
    </source>
</evidence>
<dbReference type="InterPro" id="IPR010540">
    <property type="entry name" value="CmpB_TMEM229"/>
</dbReference>
<protein>
    <recommendedName>
        <fullName evidence="9">Transmembrane protein 229B</fullName>
    </recommendedName>
</protein>
<evidence type="ECO:0000256" key="3">
    <source>
        <dbReference type="ARBA" id="ARBA00022692"/>
    </source>
</evidence>
<dbReference type="EMBL" id="CAJHNH020003635">
    <property type="protein sequence ID" value="CAG5129689.1"/>
    <property type="molecule type" value="Genomic_DNA"/>
</dbReference>
<comment type="subcellular location">
    <subcellularLocation>
        <location evidence="1">Membrane</location>
        <topology evidence="1">Multi-pass membrane protein</topology>
    </subcellularLocation>
</comment>
<evidence type="ECO:0000256" key="2">
    <source>
        <dbReference type="ARBA" id="ARBA00006371"/>
    </source>
</evidence>
<dbReference type="AlphaFoldDB" id="A0A8S3ZK21"/>
<dbReference type="PANTHER" id="PTHR31746">
    <property type="entry name" value="TRANSMEMBRANE PROTEIN 229 FAMILY MEMBER"/>
    <property type="match status" value="1"/>
</dbReference>
<feature type="transmembrane region" description="Helical" evidence="6">
    <location>
        <begin position="28"/>
        <end position="49"/>
    </location>
</feature>
<accession>A0A8S3ZK21</accession>
<comment type="caution">
    <text evidence="7">The sequence shown here is derived from an EMBL/GenBank/DDBJ whole genome shotgun (WGS) entry which is preliminary data.</text>
</comment>
<dbReference type="OrthoDB" id="5946847at2759"/>
<sequence>MLLFHLCCSVSTQMEARHLERISTLGRFYIYAIHGYVTEVMFTALWEFVVNLNWKFPGNTSVWSFPIYGISGIICEHLFVYMSSRSVPFLVRGLVYTLWTYSWEFSTGFVLKHFGACPWDYTPFHGDFMGLVTLEYAPLWFLGAIVHEQLIMYYCRRIFFGPSREEEADQSFRDRKTVTNGCAEDKKKSI</sequence>
<proteinExistence type="inferred from homology"/>
<keyword evidence="4 6" id="KW-1133">Transmembrane helix</keyword>
<dbReference type="GO" id="GO:0016020">
    <property type="term" value="C:membrane"/>
    <property type="evidence" value="ECO:0007669"/>
    <property type="project" value="UniProtKB-SubCell"/>
</dbReference>
<evidence type="ECO:0000313" key="8">
    <source>
        <dbReference type="Proteomes" id="UP000678393"/>
    </source>
</evidence>
<keyword evidence="8" id="KW-1185">Reference proteome</keyword>